<feature type="domain" description="Rad50/SbcC-type AAA" evidence="2">
    <location>
        <begin position="295"/>
        <end position="347"/>
    </location>
</feature>
<sequence>MTFEAYQNLCRVHDLEDEQDQYKLIRFLHDLGTVLNFDDPDDPYQLRDTNILNPVWLTQAIYRMINSDALAQREGEVEVSQLGRILGDDERYPETHHGFIVDMMRKFELCFPFEGTQRHRLLIPELLPNHEPTLDWDEADALNFQFDYRALLTGLICRLIVKLHRHLSPTSLYWRSGVVVDLNGNRTFVRADTNKHRIVVSIRGPSASRADALAIVRNAFHEIHATIPRLEVDEKVPLPDNLRVAVSYDHLLRLQENGIENFLPEGARKQYRVQQLLTGIEDRVPKPPVMPTVARVELSNIRCFKHLDLAFSHNDKARPWTILLGVNGVGKTTILRSMAMGLCEETSAAALMEELPGEMLRKDADEGHIYIELCAGQDGPNPWTKTRLIRNAHGTIELRQEVSNAFPRHKLFACGYGALRRGFGSQTGAFVDSYASSSRC</sequence>
<dbReference type="PATRIC" id="fig|1429439.4.peg.8224"/>
<comment type="caution">
    <text evidence="5">The sequence shown here is derived from an EMBL/GenBank/DDBJ whole genome shotgun (WGS) entry which is preliminary data.</text>
</comment>
<feature type="domain" description="COR" evidence="3">
    <location>
        <begin position="2"/>
        <end position="127"/>
    </location>
</feature>
<accession>W4L8F9</accession>
<organism evidence="5 6">
    <name type="scientific">Candidatus Entotheonella gemina</name>
    <dbReference type="NCBI Taxonomy" id="1429439"/>
    <lineage>
        <taxon>Bacteria</taxon>
        <taxon>Pseudomonadati</taxon>
        <taxon>Nitrospinota/Tectimicrobiota group</taxon>
        <taxon>Candidatus Tectimicrobiota</taxon>
        <taxon>Candidatus Entotheonellia</taxon>
        <taxon>Candidatus Entotheonellales</taxon>
        <taxon>Candidatus Entotheonellaceae</taxon>
        <taxon>Candidatus Entotheonella</taxon>
    </lineage>
</organism>
<proteinExistence type="predicted"/>
<dbReference type="Gene3D" id="3.30.310.200">
    <property type="match status" value="1"/>
</dbReference>
<keyword evidence="1" id="KW-0677">Repeat</keyword>
<dbReference type="AlphaFoldDB" id="W4L8F9"/>
<dbReference type="Pfam" id="PF25497">
    <property type="entry name" value="COR-B"/>
    <property type="match status" value="1"/>
</dbReference>
<evidence type="ECO:0000313" key="5">
    <source>
        <dbReference type="EMBL" id="ETW94358.1"/>
    </source>
</evidence>
<evidence type="ECO:0000256" key="1">
    <source>
        <dbReference type="ARBA" id="ARBA00022737"/>
    </source>
</evidence>
<gene>
    <name evidence="5" type="ORF">ETSY2_49915</name>
</gene>
<dbReference type="PANTHER" id="PTHR47679:SF2">
    <property type="entry name" value="C-TERMINAL OF ROC (COR) DOMAIN-CONTAINING PROTEIN"/>
    <property type="match status" value="1"/>
</dbReference>
<dbReference type="PANTHER" id="PTHR47679">
    <property type="entry name" value="PROTEIN TORNADO 1"/>
    <property type="match status" value="1"/>
</dbReference>
<reference evidence="5 6" key="1">
    <citation type="journal article" date="2014" name="Nature">
        <title>An environmental bacterial taxon with a large and distinct metabolic repertoire.</title>
        <authorList>
            <person name="Wilson M.C."/>
            <person name="Mori T."/>
            <person name="Ruckert C."/>
            <person name="Uria A.R."/>
            <person name="Helf M.J."/>
            <person name="Takada K."/>
            <person name="Gernert C."/>
            <person name="Steffens U.A."/>
            <person name="Heycke N."/>
            <person name="Schmitt S."/>
            <person name="Rinke C."/>
            <person name="Helfrich E.J."/>
            <person name="Brachmann A.O."/>
            <person name="Gurgui C."/>
            <person name="Wakimoto T."/>
            <person name="Kracht M."/>
            <person name="Crusemann M."/>
            <person name="Hentschel U."/>
            <person name="Abe I."/>
            <person name="Matsunaga S."/>
            <person name="Kalinowski J."/>
            <person name="Takeyama H."/>
            <person name="Piel J."/>
        </authorList>
    </citation>
    <scope>NUCLEOTIDE SEQUENCE [LARGE SCALE GENOMIC DNA]</scope>
    <source>
        <strain evidence="6">TSY2</strain>
    </source>
</reference>
<dbReference type="GO" id="GO:0006302">
    <property type="term" value="P:double-strand break repair"/>
    <property type="evidence" value="ECO:0007669"/>
    <property type="project" value="InterPro"/>
</dbReference>
<dbReference type="Gene3D" id="1.10.10.10">
    <property type="entry name" value="Winged helix-like DNA-binding domain superfamily/Winged helix DNA-binding domain"/>
    <property type="match status" value="1"/>
</dbReference>
<keyword evidence="6" id="KW-1185">Reference proteome</keyword>
<dbReference type="InterPro" id="IPR032171">
    <property type="entry name" value="COR-A"/>
</dbReference>
<evidence type="ECO:0008006" key="7">
    <source>
        <dbReference type="Google" id="ProtNLM"/>
    </source>
</evidence>
<name>W4L8F9_9BACT</name>
<dbReference type="Proteomes" id="UP000019140">
    <property type="component" value="Unassembled WGS sequence"/>
</dbReference>
<evidence type="ECO:0000259" key="3">
    <source>
        <dbReference type="Pfam" id="PF16095"/>
    </source>
</evidence>
<protein>
    <recommendedName>
        <fullName evidence="7">Rad50/SbcC-type AAA domain-containing protein</fullName>
    </recommendedName>
</protein>
<dbReference type="Gene3D" id="1.10.10.2200">
    <property type="match status" value="1"/>
</dbReference>
<dbReference type="EMBL" id="AZHX01002480">
    <property type="protein sequence ID" value="ETW94358.1"/>
    <property type="molecule type" value="Genomic_DNA"/>
</dbReference>
<dbReference type="Pfam" id="PF13476">
    <property type="entry name" value="AAA_23"/>
    <property type="match status" value="1"/>
</dbReference>
<evidence type="ECO:0000313" key="6">
    <source>
        <dbReference type="Proteomes" id="UP000019140"/>
    </source>
</evidence>
<dbReference type="InterPro" id="IPR057263">
    <property type="entry name" value="COR-B"/>
</dbReference>
<evidence type="ECO:0000259" key="2">
    <source>
        <dbReference type="Pfam" id="PF13476"/>
    </source>
</evidence>
<dbReference type="InterPro" id="IPR038729">
    <property type="entry name" value="Rad50/SbcC_AAA"/>
</dbReference>
<dbReference type="InterPro" id="IPR036388">
    <property type="entry name" value="WH-like_DNA-bd_sf"/>
</dbReference>
<dbReference type="Gene3D" id="3.40.50.300">
    <property type="entry name" value="P-loop containing nucleotide triphosphate hydrolases"/>
    <property type="match status" value="1"/>
</dbReference>
<dbReference type="SUPFAM" id="SSF52540">
    <property type="entry name" value="P-loop containing nucleoside triphosphate hydrolases"/>
    <property type="match status" value="1"/>
</dbReference>
<dbReference type="GO" id="GO:0016887">
    <property type="term" value="F:ATP hydrolysis activity"/>
    <property type="evidence" value="ECO:0007669"/>
    <property type="project" value="InterPro"/>
</dbReference>
<dbReference type="Pfam" id="PF16095">
    <property type="entry name" value="COR-A"/>
    <property type="match status" value="1"/>
</dbReference>
<evidence type="ECO:0000259" key="4">
    <source>
        <dbReference type="Pfam" id="PF25497"/>
    </source>
</evidence>
<dbReference type="HOGENOM" id="CLU_622129_0_0_7"/>
<feature type="domain" description="C-terminal of Roc COR-B" evidence="4">
    <location>
        <begin position="141"/>
        <end position="278"/>
    </location>
</feature>
<dbReference type="InterPro" id="IPR027417">
    <property type="entry name" value="P-loop_NTPase"/>
</dbReference>